<proteinExistence type="predicted"/>
<reference evidence="2" key="1">
    <citation type="journal article" date="2019" name="Int. J. Syst. Evol. Microbiol.">
        <title>The Global Catalogue of Microorganisms (GCM) 10K type strain sequencing project: providing services to taxonomists for standard genome sequencing and annotation.</title>
        <authorList>
            <consortium name="The Broad Institute Genomics Platform"/>
            <consortium name="The Broad Institute Genome Sequencing Center for Infectious Disease"/>
            <person name="Wu L."/>
            <person name="Ma J."/>
        </authorList>
    </citation>
    <scope>NUCLEOTIDE SEQUENCE [LARGE SCALE GENOMIC DNA]</scope>
    <source>
        <strain evidence="2">JCM 18200</strain>
    </source>
</reference>
<gene>
    <name evidence="1" type="ORF">GCM10023231_00900</name>
</gene>
<accession>A0ABP9AE10</accession>
<sequence length="123" mass="13764">MNKKYFRKKKGDRSGSIQVVSPVSALSTKTKMITPFIRVQKFINHDLNIMKNLKKLNLFNIDQLLTREQLKQVYGGSGGSGGSGATIKCENDVLGVYECWGTMAQCVEACSHFNYCGGCWQFQ</sequence>
<dbReference type="Proteomes" id="UP001501411">
    <property type="component" value="Unassembled WGS sequence"/>
</dbReference>
<keyword evidence="2" id="KW-1185">Reference proteome</keyword>
<dbReference type="EMBL" id="BAABIQ010000001">
    <property type="protein sequence ID" value="GAA4778204.1"/>
    <property type="molecule type" value="Genomic_DNA"/>
</dbReference>
<name>A0ABP9AE10_9SPHI</name>
<evidence type="ECO:0008006" key="3">
    <source>
        <dbReference type="Google" id="ProtNLM"/>
    </source>
</evidence>
<evidence type="ECO:0000313" key="2">
    <source>
        <dbReference type="Proteomes" id="UP001501411"/>
    </source>
</evidence>
<comment type="caution">
    <text evidence="1">The sequence shown here is derived from an EMBL/GenBank/DDBJ whole genome shotgun (WGS) entry which is preliminary data.</text>
</comment>
<evidence type="ECO:0000313" key="1">
    <source>
        <dbReference type="EMBL" id="GAA4778204.1"/>
    </source>
</evidence>
<protein>
    <recommendedName>
        <fullName evidence="3">Bacteriocin</fullName>
    </recommendedName>
</protein>
<organism evidence="1 2">
    <name type="scientific">Olivibacter ginsenosidimutans</name>
    <dbReference type="NCBI Taxonomy" id="1176537"/>
    <lineage>
        <taxon>Bacteria</taxon>
        <taxon>Pseudomonadati</taxon>
        <taxon>Bacteroidota</taxon>
        <taxon>Sphingobacteriia</taxon>
        <taxon>Sphingobacteriales</taxon>
        <taxon>Sphingobacteriaceae</taxon>
        <taxon>Olivibacter</taxon>
    </lineage>
</organism>
<dbReference type="RefSeq" id="WP_345229705.1">
    <property type="nucleotide sequence ID" value="NZ_BAABIQ010000001.1"/>
</dbReference>